<sequence>MARVQLELPTRFRYYTDLQVRVADVNYARHMGNDAVLGFMGEARARFLMTAGIQESHNPDNSGVVITDSVIVYKAEVFFGDRVRVHLEGRDFNKYGCDLVYLMENRDNGKELARGKTGMVFFDYREKRIYRRRRHSKRCFPNITRLQPLPPVAHEVIT</sequence>
<evidence type="ECO:0000313" key="3">
    <source>
        <dbReference type="EMBL" id="RFA38551.1"/>
    </source>
</evidence>
<dbReference type="AlphaFoldDB" id="A0A3E0WZN7"/>
<evidence type="ECO:0000256" key="1">
    <source>
        <dbReference type="ARBA" id="ARBA00005953"/>
    </source>
</evidence>
<evidence type="ECO:0000256" key="2">
    <source>
        <dbReference type="ARBA" id="ARBA00022801"/>
    </source>
</evidence>
<dbReference type="SUPFAM" id="SSF54637">
    <property type="entry name" value="Thioesterase/thiol ester dehydrase-isomerase"/>
    <property type="match status" value="1"/>
</dbReference>
<comment type="similarity">
    <text evidence="1">Belongs to the 4-hydroxybenzoyl-CoA thioesterase family.</text>
</comment>
<dbReference type="CDD" id="cd00586">
    <property type="entry name" value="4HBT"/>
    <property type="match status" value="1"/>
</dbReference>
<dbReference type="PANTHER" id="PTHR31793:SF27">
    <property type="entry name" value="NOVEL THIOESTERASE SUPERFAMILY DOMAIN AND SAPOSIN A-TYPE DOMAIN CONTAINING PROTEIN (0610012H03RIK)"/>
    <property type="match status" value="1"/>
</dbReference>
<keyword evidence="4" id="KW-1185">Reference proteome</keyword>
<dbReference type="EMBL" id="NFZW01000003">
    <property type="protein sequence ID" value="RFA38551.1"/>
    <property type="molecule type" value="Genomic_DNA"/>
</dbReference>
<dbReference type="InterPro" id="IPR029069">
    <property type="entry name" value="HotDog_dom_sf"/>
</dbReference>
<dbReference type="RefSeq" id="WP_116347511.1">
    <property type="nucleotide sequence ID" value="NZ_NFZW01000003.1"/>
</dbReference>
<keyword evidence="2" id="KW-0378">Hydrolase</keyword>
<evidence type="ECO:0000313" key="4">
    <source>
        <dbReference type="Proteomes" id="UP000256763"/>
    </source>
</evidence>
<name>A0A3E0WZN7_9GAMM</name>
<accession>A0A3E0WZN7</accession>
<dbReference type="GO" id="GO:0047617">
    <property type="term" value="F:fatty acyl-CoA hydrolase activity"/>
    <property type="evidence" value="ECO:0007669"/>
    <property type="project" value="TreeGrafter"/>
</dbReference>
<organism evidence="3 4">
    <name type="scientific">Alkalilimnicola ehrlichii</name>
    <dbReference type="NCBI Taxonomy" id="351052"/>
    <lineage>
        <taxon>Bacteria</taxon>
        <taxon>Pseudomonadati</taxon>
        <taxon>Pseudomonadota</taxon>
        <taxon>Gammaproteobacteria</taxon>
        <taxon>Chromatiales</taxon>
        <taxon>Ectothiorhodospiraceae</taxon>
        <taxon>Alkalilimnicola</taxon>
    </lineage>
</organism>
<dbReference type="InterPro" id="IPR050563">
    <property type="entry name" value="4-hydroxybenzoyl-CoA_TE"/>
</dbReference>
<evidence type="ECO:0008006" key="5">
    <source>
        <dbReference type="Google" id="ProtNLM"/>
    </source>
</evidence>
<protein>
    <recommendedName>
        <fullName evidence="5">Thioesterase</fullName>
    </recommendedName>
</protein>
<dbReference type="Proteomes" id="UP000256763">
    <property type="component" value="Unassembled WGS sequence"/>
</dbReference>
<reference evidence="4" key="1">
    <citation type="submission" date="2017-05" db="EMBL/GenBank/DDBJ databases">
        <authorList>
            <person name="Sharma S."/>
            <person name="Sidhu C."/>
            <person name="Pinnaka A.K."/>
        </authorList>
    </citation>
    <scope>NUCLEOTIDE SEQUENCE [LARGE SCALE GENOMIC DNA]</scope>
    <source>
        <strain evidence="4">AK93</strain>
    </source>
</reference>
<dbReference type="PANTHER" id="PTHR31793">
    <property type="entry name" value="4-HYDROXYBENZOYL-COA THIOESTERASE FAMILY MEMBER"/>
    <property type="match status" value="1"/>
</dbReference>
<gene>
    <name evidence="3" type="ORF">CAL65_04175</name>
</gene>
<dbReference type="Pfam" id="PF13279">
    <property type="entry name" value="4HBT_2"/>
    <property type="match status" value="1"/>
</dbReference>
<proteinExistence type="inferred from homology"/>
<dbReference type="Gene3D" id="3.10.129.10">
    <property type="entry name" value="Hotdog Thioesterase"/>
    <property type="match status" value="1"/>
</dbReference>
<comment type="caution">
    <text evidence="3">The sequence shown here is derived from an EMBL/GenBank/DDBJ whole genome shotgun (WGS) entry which is preliminary data.</text>
</comment>